<dbReference type="STRING" id="131310.A0A0N4Z226"/>
<evidence type="ECO:0000256" key="1">
    <source>
        <dbReference type="SAM" id="MobiDB-lite"/>
    </source>
</evidence>
<sequence>MSEKNILINQICERLQEITKYDNDGNKIEDSFKRLLSQLETLALTGEKENKKYIMEPPKIPVPPPLPNMMMKKNEKKIDINVITKESPKVIPPPPPPPATLNSPSLEIIKKKKVDSGICTSTSNVPDPPSKNLKCISWLKIDDQSPKRGTTIWDASSITESTLSNIIDFAKIEEYFKIENNENKNNTLKRRSNKKNNNFMENEIKLGEDNKNEKAIKIKLLSDKKIMNLDIFLKQFKSDKLLPFIIKKESSSIGLERLKILQSYLPDEDETKLLKEFSGSESVLTKAEIFLRNLIKITNYKQIIFEMIFSEFLTLSFNDFPSQLQCVINAAKEILQSKNLQKILVTALEVGNYLNRGKMYGNAAGIKLKGIEKFGEFKTAKNDKNFIEVIEEVTRNLIECKDIIRDFEDLEKVQLVRLEIIDNEFKELEKGLISLKKMCDNGYECDSNLINKGELFIKQIKDIYETVELKKRQLCDYFQENIKDFQLEPAFKIVFNFVKLYRNAQKESRQVQMDNIIKDTVSCKVAQFENNNEIKKMPSFENDPIKELKKVLPSNISHENSNELENIFKKRKSNKNKLKSKDFICATINNTSNLEDFLNESLKDGDTFPILYKTPTRNSLTPRKNEKISSESIIEVNNHRQKQISPSQSEISLSSNSSKNSDDEKSLNVCNLKKNSAITISSDDGFESDNRVEVSIEIENKKGKNISRNNIKVDKDLKINTLTKSNQIIKKVDEVNKPSALQSKRNNINSKLPINSNKKSPVVTKQPIKKVIESKDITKQTLPITTNKALNTLTASTASRPQIIRTGKPTKSSTNIASKEALASKIIPQPRMTRATILAKKAKEEAMKNQKKDRWL</sequence>
<proteinExistence type="predicted"/>
<dbReference type="WBParaSite" id="PTRK_0000092200.1">
    <property type="protein sequence ID" value="PTRK_0000092200.1"/>
    <property type="gene ID" value="PTRK_0000092200"/>
</dbReference>
<dbReference type="InterPro" id="IPR015425">
    <property type="entry name" value="FH2_Formin"/>
</dbReference>
<accession>A0A0N4Z226</accession>
<dbReference type="Gene3D" id="1.20.58.2220">
    <property type="entry name" value="Formin, FH2 domain"/>
    <property type="match status" value="1"/>
</dbReference>
<reference evidence="4" key="1">
    <citation type="submission" date="2017-02" db="UniProtKB">
        <authorList>
            <consortium name="WormBaseParasite"/>
        </authorList>
    </citation>
    <scope>IDENTIFICATION</scope>
</reference>
<dbReference type="PROSITE" id="PS51444">
    <property type="entry name" value="FH2"/>
    <property type="match status" value="1"/>
</dbReference>
<protein>
    <submittedName>
        <fullName evidence="4">FH2 domain-containing protein</fullName>
    </submittedName>
</protein>
<evidence type="ECO:0000259" key="2">
    <source>
        <dbReference type="PROSITE" id="PS51444"/>
    </source>
</evidence>
<dbReference type="AlphaFoldDB" id="A0A0N4Z226"/>
<dbReference type="Pfam" id="PF02181">
    <property type="entry name" value="FH2"/>
    <property type="match status" value="1"/>
</dbReference>
<dbReference type="InterPro" id="IPR042201">
    <property type="entry name" value="FH2_Formin_sf"/>
</dbReference>
<keyword evidence="3" id="KW-1185">Reference proteome</keyword>
<dbReference type="PANTHER" id="PTHR46345">
    <property type="entry name" value="INVERTED FORMIN-2"/>
    <property type="match status" value="1"/>
</dbReference>
<name>A0A0N4Z226_PARTI</name>
<dbReference type="PANTHER" id="PTHR46345:SF8">
    <property type="entry name" value="FORMIN 3, ISOFORM B"/>
    <property type="match status" value="1"/>
</dbReference>
<organism evidence="3 4">
    <name type="scientific">Parastrongyloides trichosuri</name>
    <name type="common">Possum-specific nematode worm</name>
    <dbReference type="NCBI Taxonomy" id="131310"/>
    <lineage>
        <taxon>Eukaryota</taxon>
        <taxon>Metazoa</taxon>
        <taxon>Ecdysozoa</taxon>
        <taxon>Nematoda</taxon>
        <taxon>Chromadorea</taxon>
        <taxon>Rhabditida</taxon>
        <taxon>Tylenchina</taxon>
        <taxon>Panagrolaimomorpha</taxon>
        <taxon>Strongyloidoidea</taxon>
        <taxon>Strongyloididae</taxon>
        <taxon>Parastrongyloides</taxon>
    </lineage>
</organism>
<feature type="compositionally biased region" description="Low complexity" evidence="1">
    <location>
        <begin position="643"/>
        <end position="659"/>
    </location>
</feature>
<feature type="domain" description="FH2" evidence="2">
    <location>
        <begin position="123"/>
        <end position="527"/>
    </location>
</feature>
<evidence type="ECO:0000313" key="3">
    <source>
        <dbReference type="Proteomes" id="UP000038045"/>
    </source>
</evidence>
<dbReference type="Proteomes" id="UP000038045">
    <property type="component" value="Unplaced"/>
</dbReference>
<evidence type="ECO:0000313" key="4">
    <source>
        <dbReference type="WBParaSite" id="PTRK_0000092200.1"/>
    </source>
</evidence>
<feature type="region of interest" description="Disordered" evidence="1">
    <location>
        <begin position="608"/>
        <end position="666"/>
    </location>
</feature>
<dbReference type="SUPFAM" id="SSF101447">
    <property type="entry name" value="Formin homology 2 domain (FH2 domain)"/>
    <property type="match status" value="1"/>
</dbReference>
<dbReference type="SMART" id="SM00498">
    <property type="entry name" value="FH2"/>
    <property type="match status" value="1"/>
</dbReference>